<gene>
    <name evidence="1" type="ORF">CAL28_19990</name>
</gene>
<dbReference type="InterPro" id="IPR013324">
    <property type="entry name" value="RNA_pol_sigma_r3/r4-like"/>
</dbReference>
<accession>A0A261UI12</accession>
<dbReference type="EMBL" id="NEVS01000004">
    <property type="protein sequence ID" value="OZI61566.1"/>
    <property type="molecule type" value="Genomic_DNA"/>
</dbReference>
<dbReference type="OrthoDB" id="8637336at2"/>
<dbReference type="SUPFAM" id="SSF88659">
    <property type="entry name" value="Sigma3 and sigma4 domains of RNA polymerase sigma factors"/>
    <property type="match status" value="1"/>
</dbReference>
<reference evidence="2" key="1">
    <citation type="submission" date="2017-05" db="EMBL/GenBank/DDBJ databases">
        <title>Complete and WGS of Bordetella genogroups.</title>
        <authorList>
            <person name="Spilker T."/>
            <person name="Lipuma J."/>
        </authorList>
    </citation>
    <scope>NUCLEOTIDE SEQUENCE [LARGE SCALE GENOMIC DNA]</scope>
    <source>
        <strain evidence="2">AU8856</strain>
    </source>
</reference>
<dbReference type="AlphaFoldDB" id="A0A261UI12"/>
<dbReference type="InterPro" id="IPR036388">
    <property type="entry name" value="WH-like_DNA-bd_sf"/>
</dbReference>
<keyword evidence="2" id="KW-1185">Reference proteome</keyword>
<dbReference type="Proteomes" id="UP000215767">
    <property type="component" value="Unassembled WGS sequence"/>
</dbReference>
<protein>
    <submittedName>
        <fullName evidence="1">Uncharacterized protein</fullName>
    </submittedName>
</protein>
<organism evidence="1 2">
    <name type="scientific">Bordetella genomosp. 11</name>
    <dbReference type="NCBI Taxonomy" id="1416808"/>
    <lineage>
        <taxon>Bacteria</taxon>
        <taxon>Pseudomonadati</taxon>
        <taxon>Pseudomonadota</taxon>
        <taxon>Betaproteobacteria</taxon>
        <taxon>Burkholderiales</taxon>
        <taxon>Alcaligenaceae</taxon>
        <taxon>Bordetella</taxon>
    </lineage>
</organism>
<name>A0A261UI12_9BORD</name>
<dbReference type="RefSeq" id="WP_094842969.1">
    <property type="nucleotide sequence ID" value="NZ_NEVS01000004.1"/>
</dbReference>
<dbReference type="Gene3D" id="1.10.10.10">
    <property type="entry name" value="Winged helix-like DNA-binding domain superfamily/Winged helix DNA-binding domain"/>
    <property type="match status" value="1"/>
</dbReference>
<evidence type="ECO:0000313" key="2">
    <source>
        <dbReference type="Proteomes" id="UP000215767"/>
    </source>
</evidence>
<sequence>MDRIKWVDERLQGWARWVVGGSGGFGASTVYDRDRVDQTADVRAGLRNTDPAFDAAALETDMSIAQLPADLKRVVKAAYLWEGDLRSIAQTIGVSQRTLHNRLCNADRRIAAWIEAKRERAQQLSNNLNYATFR</sequence>
<proteinExistence type="predicted"/>
<evidence type="ECO:0000313" key="1">
    <source>
        <dbReference type="EMBL" id="OZI61566.1"/>
    </source>
</evidence>
<comment type="caution">
    <text evidence="1">The sequence shown here is derived from an EMBL/GenBank/DDBJ whole genome shotgun (WGS) entry which is preliminary data.</text>
</comment>